<protein>
    <recommendedName>
        <fullName evidence="3">Aminoglycoside phosphotransferase domain-containing protein</fullName>
    </recommendedName>
</protein>
<evidence type="ECO:0008006" key="3">
    <source>
        <dbReference type="Google" id="ProtNLM"/>
    </source>
</evidence>
<sequence length="345" mass="39158">MSSTPESPAAGPVPLEAKVAFLRHPSSYPDAPYRVETMETHMAWVFLTEGEAWKLKKPVCYGGADFRTLAVRHHFCDEEVRLNRRLAPEVYLGVVPLTLDSGSHLQLGGDGEAVDWLVRMRRLPSRFMLDYVLRHGQCSARDMQCVARRLVAFFESLKPVDIDGSACRDRYARQIAASSHELLQPAYGLPAAHVRLVCHRQLSALDRLAERIDGRVADGKVVEGHGDLRPEHICLYPTPVVIDCLEFSRELRTIDRADELAFLALETERLGARDMAAVLFQQYRALSHDHPAPALLHFYQSYRAIVRAALAIAHLKEVQFQYSRKWAASAMNWLQLAEQHQNWRQ</sequence>
<name>A0A418Y873_9BURK</name>
<dbReference type="OrthoDB" id="9810277at2"/>
<evidence type="ECO:0000313" key="1">
    <source>
        <dbReference type="EMBL" id="RJG27494.1"/>
    </source>
</evidence>
<comment type="caution">
    <text evidence="1">The sequence shown here is derived from an EMBL/GenBank/DDBJ whole genome shotgun (WGS) entry which is preliminary data.</text>
</comment>
<dbReference type="EMBL" id="QYUP01000010">
    <property type="protein sequence ID" value="RJG27494.1"/>
    <property type="molecule type" value="Genomic_DNA"/>
</dbReference>
<dbReference type="PANTHER" id="PTHR43883">
    <property type="entry name" value="SLR0207 PROTEIN"/>
    <property type="match status" value="1"/>
</dbReference>
<dbReference type="PANTHER" id="PTHR43883:SF1">
    <property type="entry name" value="GLUCONOKINASE"/>
    <property type="match status" value="1"/>
</dbReference>
<dbReference type="Proteomes" id="UP000284006">
    <property type="component" value="Unassembled WGS sequence"/>
</dbReference>
<organism evidence="1 2">
    <name type="scientific">Massilia cavernae</name>
    <dbReference type="NCBI Taxonomy" id="2320864"/>
    <lineage>
        <taxon>Bacteria</taxon>
        <taxon>Pseudomonadati</taxon>
        <taxon>Pseudomonadota</taxon>
        <taxon>Betaproteobacteria</taxon>
        <taxon>Burkholderiales</taxon>
        <taxon>Oxalobacteraceae</taxon>
        <taxon>Telluria group</taxon>
        <taxon>Massilia</taxon>
    </lineage>
</organism>
<dbReference type="AlphaFoldDB" id="A0A418Y873"/>
<dbReference type="InterPro" id="IPR052732">
    <property type="entry name" value="Cell-binding_unc_protein"/>
</dbReference>
<evidence type="ECO:0000313" key="2">
    <source>
        <dbReference type="Proteomes" id="UP000284006"/>
    </source>
</evidence>
<accession>A0A418Y873</accession>
<dbReference type="SUPFAM" id="SSF56112">
    <property type="entry name" value="Protein kinase-like (PK-like)"/>
    <property type="match status" value="1"/>
</dbReference>
<keyword evidence="2" id="KW-1185">Reference proteome</keyword>
<proteinExistence type="predicted"/>
<gene>
    <name evidence="1" type="ORF">D3872_00965</name>
</gene>
<reference evidence="1 2" key="1">
    <citation type="submission" date="2018-09" db="EMBL/GenBank/DDBJ databases">
        <authorList>
            <person name="Zhu H."/>
        </authorList>
    </citation>
    <scope>NUCLEOTIDE SEQUENCE [LARGE SCALE GENOMIC DNA]</scope>
    <source>
        <strain evidence="1 2">K1S02-61</strain>
    </source>
</reference>
<dbReference type="InterPro" id="IPR011009">
    <property type="entry name" value="Kinase-like_dom_sf"/>
</dbReference>